<dbReference type="EC" id="2.3.1.87" evidence="5"/>
<dbReference type="Pfam" id="PF00583">
    <property type="entry name" value="Acetyltransf_1"/>
    <property type="match status" value="1"/>
</dbReference>
<keyword evidence="1" id="KW-0808">Transferase</keyword>
<evidence type="ECO:0000256" key="3">
    <source>
        <dbReference type="ARBA" id="ARBA00037926"/>
    </source>
</evidence>
<evidence type="ECO:0000256" key="12">
    <source>
        <dbReference type="ARBA" id="ARBA00052335"/>
    </source>
</evidence>
<name>A0A2S2QS26_9HEMI</name>
<evidence type="ECO:0000313" key="15">
    <source>
        <dbReference type="EMBL" id="MBY80320.1"/>
    </source>
</evidence>
<dbReference type="RefSeq" id="XP_025418856.1">
    <property type="nucleotide sequence ID" value="XM_025563071.1"/>
</dbReference>
<evidence type="ECO:0000256" key="11">
    <source>
        <dbReference type="ARBA" id="ARBA00052178"/>
    </source>
</evidence>
<proteinExistence type="inferred from homology"/>
<dbReference type="AlphaFoldDB" id="A0A2S2QS26"/>
<evidence type="ECO:0000256" key="6">
    <source>
        <dbReference type="ARBA" id="ARBA00050189"/>
    </source>
</evidence>
<protein>
    <recommendedName>
        <fullName evidence="5">aralkylamine N-acetyltransferase</fullName>
        <ecNumber evidence="5">2.3.1.87</ecNumber>
    </recommendedName>
</protein>
<evidence type="ECO:0000256" key="8">
    <source>
        <dbReference type="ARBA" id="ARBA00051284"/>
    </source>
</evidence>
<reference evidence="15" key="1">
    <citation type="submission" date="2018-04" db="EMBL/GenBank/DDBJ databases">
        <title>Transcriptome assembly of Sipha flava.</title>
        <authorList>
            <person name="Scully E.D."/>
            <person name="Geib S.M."/>
            <person name="Palmer N.A."/>
            <person name="Koch K."/>
            <person name="Bradshaw J."/>
            <person name="Heng-Moss T."/>
            <person name="Sarath G."/>
        </authorList>
    </citation>
    <scope>NUCLEOTIDE SEQUENCE</scope>
</reference>
<dbReference type="InterPro" id="IPR000182">
    <property type="entry name" value="GNAT_dom"/>
</dbReference>
<comment type="catalytic activity">
    <reaction evidence="8">
        <text>serotonin + (5Z,8Z,11Z,14Z)-eicosatetraenoyl-CoA = N-[(5Z,8Z,11Z,14Z)-eicosatetraenoyl]-serotonin + CoA + H(+)</text>
        <dbReference type="Rhea" id="RHEA:51396"/>
        <dbReference type="ChEBI" id="CHEBI:15378"/>
        <dbReference type="ChEBI" id="CHEBI:57287"/>
        <dbReference type="ChEBI" id="CHEBI:57368"/>
        <dbReference type="ChEBI" id="CHEBI:132255"/>
        <dbReference type="ChEBI" id="CHEBI:350546"/>
    </reaction>
    <physiologicalReaction direction="left-to-right" evidence="8">
        <dbReference type="Rhea" id="RHEA:51397"/>
    </physiologicalReaction>
</comment>
<comment type="catalytic activity">
    <reaction evidence="12">
        <text>dopamine + hexadecanoyl-CoA = N-hexadecanoyl-dopamine + CoA + H(+)</text>
        <dbReference type="Rhea" id="RHEA:51376"/>
        <dbReference type="ChEBI" id="CHEBI:15378"/>
        <dbReference type="ChEBI" id="CHEBI:57287"/>
        <dbReference type="ChEBI" id="CHEBI:57379"/>
        <dbReference type="ChEBI" id="CHEBI:59905"/>
        <dbReference type="ChEBI" id="CHEBI:134058"/>
    </reaction>
    <physiologicalReaction direction="left-to-right" evidence="12">
        <dbReference type="Rhea" id="RHEA:51377"/>
    </physiologicalReaction>
</comment>
<dbReference type="GeneID" id="112689380"/>
<evidence type="ECO:0000256" key="7">
    <source>
        <dbReference type="ARBA" id="ARBA00050849"/>
    </source>
</evidence>
<comment type="catalytic activity">
    <reaction evidence="7">
        <text>serotonin + octadecanoyl-CoA = N-octadecanoyl-serotonin + CoA + H(+)</text>
        <dbReference type="Rhea" id="RHEA:51400"/>
        <dbReference type="ChEBI" id="CHEBI:15378"/>
        <dbReference type="ChEBI" id="CHEBI:57287"/>
        <dbReference type="ChEBI" id="CHEBI:57394"/>
        <dbReference type="ChEBI" id="CHEBI:134065"/>
        <dbReference type="ChEBI" id="CHEBI:350546"/>
    </reaction>
    <physiologicalReaction direction="left-to-right" evidence="7">
        <dbReference type="Rhea" id="RHEA:51401"/>
    </physiologicalReaction>
</comment>
<dbReference type="CDD" id="cd04301">
    <property type="entry name" value="NAT_SF"/>
    <property type="match status" value="1"/>
</dbReference>
<evidence type="ECO:0000256" key="10">
    <source>
        <dbReference type="ARBA" id="ARBA00051823"/>
    </source>
</evidence>
<feature type="domain" description="N-acetyltransferase" evidence="14">
    <location>
        <begin position="8"/>
        <end position="208"/>
    </location>
</feature>
<comment type="catalytic activity">
    <reaction evidence="13">
        <text>serotonin + acetyl-CoA = N-acetylserotonin + CoA + H(+)</text>
        <dbReference type="Rhea" id="RHEA:25217"/>
        <dbReference type="ChEBI" id="CHEBI:15378"/>
        <dbReference type="ChEBI" id="CHEBI:17697"/>
        <dbReference type="ChEBI" id="CHEBI:57287"/>
        <dbReference type="ChEBI" id="CHEBI:57288"/>
        <dbReference type="ChEBI" id="CHEBI:350546"/>
        <dbReference type="EC" id="2.3.1.87"/>
    </reaction>
    <physiologicalReaction direction="left-to-right" evidence="13">
        <dbReference type="Rhea" id="RHEA:25218"/>
    </physiologicalReaction>
</comment>
<organism evidence="15">
    <name type="scientific">Sipha flava</name>
    <name type="common">yellow sugarcane aphid</name>
    <dbReference type="NCBI Taxonomy" id="143950"/>
    <lineage>
        <taxon>Eukaryota</taxon>
        <taxon>Metazoa</taxon>
        <taxon>Ecdysozoa</taxon>
        <taxon>Arthropoda</taxon>
        <taxon>Hexapoda</taxon>
        <taxon>Insecta</taxon>
        <taxon>Pterygota</taxon>
        <taxon>Neoptera</taxon>
        <taxon>Paraneoptera</taxon>
        <taxon>Hemiptera</taxon>
        <taxon>Sternorrhyncha</taxon>
        <taxon>Aphidomorpha</taxon>
        <taxon>Aphidoidea</taxon>
        <taxon>Aphididae</taxon>
        <taxon>Sipha</taxon>
    </lineage>
</organism>
<sequence length="219" mass="25153">MNKIVNVYKIMPITKKDVLNVLNLLKNNYFHDEPLNASTMLIEENASVIQLENYCKSYLDKGISLMAVSEDGVVIGAILNNIMRRNDVNNCNNENCKESPKFNDITTFLDKAEREVDIFNQYPNVDLIMDMKIITVDKAYRGHGICKALVDKTKELALELGCQMMFLECSSYFTAKTAEGFGFKRIYLLPFLNYVNEQGEIVFKTQPPHTHFRIYVLVL</sequence>
<dbReference type="PANTHER" id="PTHR20905">
    <property type="entry name" value="N-ACETYLTRANSFERASE-RELATED"/>
    <property type="match status" value="1"/>
</dbReference>
<evidence type="ECO:0000259" key="14">
    <source>
        <dbReference type="PROSITE" id="PS51186"/>
    </source>
</evidence>
<comment type="pathway">
    <text evidence="3">Aromatic compound metabolism; melatonin biosynthesis; melatonin from serotonin: step 1/2.</text>
</comment>
<evidence type="ECO:0000256" key="4">
    <source>
        <dbReference type="ARBA" id="ARBA00038182"/>
    </source>
</evidence>
<dbReference type="EMBL" id="GGMS01011117">
    <property type="protein sequence ID" value="MBY80320.1"/>
    <property type="molecule type" value="Transcribed_RNA"/>
</dbReference>
<evidence type="ECO:0000256" key="2">
    <source>
        <dbReference type="ARBA" id="ARBA00023315"/>
    </source>
</evidence>
<comment type="catalytic activity">
    <reaction evidence="10">
        <text>serotonin + (9Z)-octadecenoyl-CoA = N-(9Z-octadecenoyl)-serotonin + CoA + H(+)</text>
        <dbReference type="Rhea" id="RHEA:51392"/>
        <dbReference type="ChEBI" id="CHEBI:15378"/>
        <dbReference type="ChEBI" id="CHEBI:57287"/>
        <dbReference type="ChEBI" id="CHEBI:57387"/>
        <dbReference type="ChEBI" id="CHEBI:134064"/>
        <dbReference type="ChEBI" id="CHEBI:350546"/>
    </reaction>
    <physiologicalReaction direction="left-to-right" evidence="10">
        <dbReference type="Rhea" id="RHEA:51393"/>
    </physiologicalReaction>
</comment>
<dbReference type="Proteomes" id="UP000694846">
    <property type="component" value="Unplaced"/>
</dbReference>
<dbReference type="PANTHER" id="PTHR20905:SF1">
    <property type="entry name" value="AT07410P-RELATED"/>
    <property type="match status" value="1"/>
</dbReference>
<dbReference type="OrthoDB" id="41532at2759"/>
<dbReference type="Gene3D" id="3.40.630.30">
    <property type="match status" value="1"/>
</dbReference>
<comment type="catalytic activity">
    <reaction evidence="11">
        <text>serotonin + hexadecanoyl-CoA = N-hexadecanoyl-serotonin + CoA + H(+)</text>
        <dbReference type="Rhea" id="RHEA:51384"/>
        <dbReference type="ChEBI" id="CHEBI:15378"/>
        <dbReference type="ChEBI" id="CHEBI:57287"/>
        <dbReference type="ChEBI" id="CHEBI:57379"/>
        <dbReference type="ChEBI" id="CHEBI:134059"/>
        <dbReference type="ChEBI" id="CHEBI:350546"/>
    </reaction>
    <physiologicalReaction direction="left-to-right" evidence="11">
        <dbReference type="Rhea" id="RHEA:51385"/>
    </physiologicalReaction>
</comment>
<evidence type="ECO:0000313" key="17">
    <source>
        <dbReference type="RefSeq" id="XP_025418856.1"/>
    </source>
</evidence>
<dbReference type="FunFam" id="3.40.630.30:FF:000046">
    <property type="entry name" value="Dopamine N-acetyltransferase"/>
    <property type="match status" value="1"/>
</dbReference>
<evidence type="ECO:0000256" key="13">
    <source>
        <dbReference type="ARBA" id="ARBA00052491"/>
    </source>
</evidence>
<keyword evidence="2" id="KW-0012">Acyltransferase</keyword>
<evidence type="ECO:0000256" key="9">
    <source>
        <dbReference type="ARBA" id="ARBA00051711"/>
    </source>
</evidence>
<comment type="catalytic activity">
    <reaction evidence="9">
        <text>dopamine + acetyl-CoA = N-acetyldopamine + CoA + H(+)</text>
        <dbReference type="Rhea" id="RHEA:51388"/>
        <dbReference type="ChEBI" id="CHEBI:15378"/>
        <dbReference type="ChEBI" id="CHEBI:57287"/>
        <dbReference type="ChEBI" id="CHEBI:57288"/>
        <dbReference type="ChEBI" id="CHEBI:59905"/>
        <dbReference type="ChEBI" id="CHEBI:125678"/>
    </reaction>
    <physiologicalReaction direction="left-to-right" evidence="9">
        <dbReference type="Rhea" id="RHEA:51389"/>
    </physiologicalReaction>
</comment>
<comment type="similarity">
    <text evidence="4">Belongs to the acetyltransferase family. AANAT subfamily.</text>
</comment>
<reference evidence="17" key="2">
    <citation type="submission" date="2025-04" db="UniProtKB">
        <authorList>
            <consortium name="RefSeq"/>
        </authorList>
    </citation>
    <scope>IDENTIFICATION</scope>
    <source>
        <tissue evidence="17">Whole body</tissue>
    </source>
</reference>
<accession>A0A2S2QS26</accession>
<evidence type="ECO:0000313" key="16">
    <source>
        <dbReference type="Proteomes" id="UP000694846"/>
    </source>
</evidence>
<evidence type="ECO:0000256" key="1">
    <source>
        <dbReference type="ARBA" id="ARBA00022679"/>
    </source>
</evidence>
<dbReference type="PROSITE" id="PS51186">
    <property type="entry name" value="GNAT"/>
    <property type="match status" value="1"/>
</dbReference>
<dbReference type="SUPFAM" id="SSF55729">
    <property type="entry name" value="Acyl-CoA N-acyltransferases (Nat)"/>
    <property type="match status" value="1"/>
</dbReference>
<comment type="catalytic activity">
    <reaction evidence="6">
        <text>dopamine + (9Z)-octadecenoyl-CoA = N-(9Z-octadecanoyl)-dopamine + CoA + H(+)</text>
        <dbReference type="Rhea" id="RHEA:51380"/>
        <dbReference type="ChEBI" id="CHEBI:15378"/>
        <dbReference type="ChEBI" id="CHEBI:31883"/>
        <dbReference type="ChEBI" id="CHEBI:57287"/>
        <dbReference type="ChEBI" id="CHEBI:57387"/>
        <dbReference type="ChEBI" id="CHEBI:59905"/>
    </reaction>
    <physiologicalReaction direction="left-to-right" evidence="6">
        <dbReference type="Rhea" id="RHEA:51381"/>
    </physiologicalReaction>
</comment>
<keyword evidence="16" id="KW-1185">Reference proteome</keyword>
<dbReference type="GO" id="GO:0004059">
    <property type="term" value="F:aralkylamine N-acetyltransferase activity"/>
    <property type="evidence" value="ECO:0007669"/>
    <property type="project" value="UniProtKB-EC"/>
</dbReference>
<evidence type="ECO:0000256" key="5">
    <source>
        <dbReference type="ARBA" id="ARBA00039114"/>
    </source>
</evidence>
<gene>
    <name evidence="17" type="primary">LOC112689380</name>
    <name evidence="15" type="ORF">g.121041</name>
</gene>
<dbReference type="InterPro" id="IPR016181">
    <property type="entry name" value="Acyl_CoA_acyltransferase"/>
</dbReference>